<comment type="caution">
    <text evidence="5">The sequence shown here is derived from an EMBL/GenBank/DDBJ whole genome shotgun (WGS) entry which is preliminary data.</text>
</comment>
<dbReference type="PANTHER" id="PTHR34997:SF2">
    <property type="entry name" value="LYSM DOMAIN-CONTAINING PROTEIN-RELATED"/>
    <property type="match status" value="1"/>
</dbReference>
<dbReference type="RefSeq" id="XP_056769233.1">
    <property type="nucleotide sequence ID" value="XM_056905126.1"/>
</dbReference>
<keyword evidence="3" id="KW-0843">Virulence</keyword>
<dbReference type="CDD" id="cd00118">
    <property type="entry name" value="LysM"/>
    <property type="match status" value="2"/>
</dbReference>
<evidence type="ECO:0000256" key="2">
    <source>
        <dbReference type="ARBA" id="ARBA00022729"/>
    </source>
</evidence>
<dbReference type="GeneID" id="81595369"/>
<dbReference type="GO" id="GO:0008061">
    <property type="term" value="F:chitin binding"/>
    <property type="evidence" value="ECO:0007669"/>
    <property type="project" value="UniProtKB-KW"/>
</dbReference>
<keyword evidence="2" id="KW-0732">Signal</keyword>
<dbReference type="Gene3D" id="3.10.350.10">
    <property type="entry name" value="LysM domain"/>
    <property type="match status" value="2"/>
</dbReference>
<dbReference type="InterPro" id="IPR036779">
    <property type="entry name" value="LysM_dom_sf"/>
</dbReference>
<dbReference type="InterPro" id="IPR052210">
    <property type="entry name" value="LysM1-like"/>
</dbReference>
<name>A0AAD6G5L1_9EURO</name>
<organism evidence="5 6">
    <name type="scientific">Penicillium daleae</name>
    <dbReference type="NCBI Taxonomy" id="63821"/>
    <lineage>
        <taxon>Eukaryota</taxon>
        <taxon>Fungi</taxon>
        <taxon>Dikarya</taxon>
        <taxon>Ascomycota</taxon>
        <taxon>Pezizomycotina</taxon>
        <taxon>Eurotiomycetes</taxon>
        <taxon>Eurotiomycetidae</taxon>
        <taxon>Eurotiales</taxon>
        <taxon>Aspergillaceae</taxon>
        <taxon>Penicillium</taxon>
    </lineage>
</organism>
<evidence type="ECO:0000256" key="1">
    <source>
        <dbReference type="ARBA" id="ARBA00022669"/>
    </source>
</evidence>
<dbReference type="SMART" id="SM00257">
    <property type="entry name" value="LysM"/>
    <property type="match status" value="2"/>
</dbReference>
<dbReference type="InterPro" id="IPR018392">
    <property type="entry name" value="LysM"/>
</dbReference>
<feature type="domain" description="LysM" evidence="4">
    <location>
        <begin position="204"/>
        <end position="250"/>
    </location>
</feature>
<protein>
    <recommendedName>
        <fullName evidence="4">LysM domain-containing protein</fullName>
    </recommendedName>
</protein>
<evidence type="ECO:0000313" key="6">
    <source>
        <dbReference type="Proteomes" id="UP001213681"/>
    </source>
</evidence>
<keyword evidence="1" id="KW-0147">Chitin-binding</keyword>
<dbReference type="AlphaFoldDB" id="A0AAD6G5L1"/>
<dbReference type="EMBL" id="JAPVEA010000002">
    <property type="protein sequence ID" value="KAJ5460191.1"/>
    <property type="molecule type" value="Genomic_DNA"/>
</dbReference>
<dbReference type="Proteomes" id="UP001213681">
    <property type="component" value="Unassembled WGS sequence"/>
</dbReference>
<feature type="domain" description="LysM" evidence="4">
    <location>
        <begin position="29"/>
        <end position="75"/>
    </location>
</feature>
<proteinExistence type="predicted"/>
<gene>
    <name evidence="5" type="ORF">N7458_001743</name>
</gene>
<dbReference type="Pfam" id="PF01476">
    <property type="entry name" value="LysM"/>
    <property type="match status" value="1"/>
</dbReference>
<accession>A0AAD6G5L1</accession>
<reference evidence="5" key="1">
    <citation type="submission" date="2022-12" db="EMBL/GenBank/DDBJ databases">
        <authorList>
            <person name="Petersen C."/>
        </authorList>
    </citation>
    <scope>NUCLEOTIDE SEQUENCE</scope>
    <source>
        <strain evidence="5">IBT 16125</strain>
    </source>
</reference>
<evidence type="ECO:0000313" key="5">
    <source>
        <dbReference type="EMBL" id="KAJ5460191.1"/>
    </source>
</evidence>
<reference evidence="5" key="2">
    <citation type="journal article" date="2023" name="IMA Fungus">
        <title>Comparative genomic study of the Penicillium genus elucidates a diverse pangenome and 15 lateral gene transfer events.</title>
        <authorList>
            <person name="Petersen C."/>
            <person name="Sorensen T."/>
            <person name="Nielsen M.R."/>
            <person name="Sondergaard T.E."/>
            <person name="Sorensen J.L."/>
            <person name="Fitzpatrick D.A."/>
            <person name="Frisvad J.C."/>
            <person name="Nielsen K.L."/>
        </authorList>
    </citation>
    <scope>NUCLEOTIDE SEQUENCE</scope>
    <source>
        <strain evidence="5">IBT 16125</strain>
    </source>
</reference>
<dbReference type="SUPFAM" id="SSF54106">
    <property type="entry name" value="LysM domain"/>
    <property type="match status" value="2"/>
</dbReference>
<evidence type="ECO:0000259" key="4">
    <source>
        <dbReference type="PROSITE" id="PS51782"/>
    </source>
</evidence>
<sequence length="299" mass="31776">MLTTSTGDSSAVVTPSPRAIGEIANCTMWIAPVSDYDTCFSIIHTYHLSMDEFYAMNPSVKSDCSGLARGTNYCISTYPGGAPAGFPGWNPGSSSPISSTPVATSTTPGNGISTPYHILFRLTWFQHVMNSTRLYQMIHVLTLPIITAFLYRHSTIGILQSKIVDCSGLQADEYVCVGIKTATTGTGVTTPYPIQTSMVSNCDAFYKVVAGDSCVDIANSHAIPVSSFYSWNPAVNTDCSGLQANVYVCVGITSTATVTGITTPAPIQTGMVPNCNDFYKVVTNDQCGQIASAYTIPLS</sequence>
<evidence type="ECO:0000256" key="3">
    <source>
        <dbReference type="ARBA" id="ARBA00023026"/>
    </source>
</evidence>
<dbReference type="PANTHER" id="PTHR34997">
    <property type="entry name" value="AM15"/>
    <property type="match status" value="1"/>
</dbReference>
<dbReference type="PROSITE" id="PS51782">
    <property type="entry name" value="LYSM"/>
    <property type="match status" value="2"/>
</dbReference>
<keyword evidence="6" id="KW-1185">Reference proteome</keyword>